<dbReference type="InterPro" id="IPR027417">
    <property type="entry name" value="P-loop_NTPase"/>
</dbReference>
<keyword evidence="2 4" id="KW-0067">ATP-binding</keyword>
<dbReference type="GO" id="GO:0016887">
    <property type="term" value="F:ATP hydrolysis activity"/>
    <property type="evidence" value="ECO:0007669"/>
    <property type="project" value="InterPro"/>
</dbReference>
<feature type="domain" description="ABC transporter" evidence="3">
    <location>
        <begin position="5"/>
        <end position="217"/>
    </location>
</feature>
<dbReference type="PANTHER" id="PTHR43158:SF5">
    <property type="entry name" value="ABC TRANSPORTER, ATP-BINDING PROTEIN"/>
    <property type="match status" value="1"/>
</dbReference>
<evidence type="ECO:0000259" key="3">
    <source>
        <dbReference type="PROSITE" id="PS50893"/>
    </source>
</evidence>
<sequence length="217" mass="24709">MKNVLEIDSVQFGWGESLILSNVYLKSETGRVTGVLGRNGCGKSTLFKLIFGDIRTSKKSVRINGNILFGDYLNPAELRMLPQFNFLPKHLKVTSVFRDFCVDYNEFCSIFNEFYSYTDSKICHLSGGDVRIIEIYLILKSNSQFCILDEPFSHLSPINTSVFVDLIRNEKTKKGIIISDHMCKYVVDVSDDLYLVEDAAVLRVEDLSRLVKYGVDM</sequence>
<dbReference type="PANTHER" id="PTHR43158">
    <property type="entry name" value="SKFA PEPTIDE EXPORT ATP-BINDING PROTEIN SKFE"/>
    <property type="match status" value="1"/>
</dbReference>
<proteinExistence type="predicted"/>
<dbReference type="InterPro" id="IPR003439">
    <property type="entry name" value="ABC_transporter-like_ATP-bd"/>
</dbReference>
<gene>
    <name evidence="4" type="ORF">E2605_07900</name>
</gene>
<dbReference type="GO" id="GO:0005524">
    <property type="term" value="F:ATP binding"/>
    <property type="evidence" value="ECO:0007669"/>
    <property type="project" value="UniProtKB-KW"/>
</dbReference>
<keyword evidence="5" id="KW-1185">Reference proteome</keyword>
<accession>A0A4Y8L249</accession>
<dbReference type="Pfam" id="PF00005">
    <property type="entry name" value="ABC_tran"/>
    <property type="match status" value="1"/>
</dbReference>
<protein>
    <submittedName>
        <fullName evidence="4">ATP-binding cassette domain-containing protein</fullName>
    </submittedName>
</protein>
<dbReference type="SUPFAM" id="SSF52540">
    <property type="entry name" value="P-loop containing nucleoside triphosphate hydrolases"/>
    <property type="match status" value="1"/>
</dbReference>
<dbReference type="OrthoDB" id="9801987at2"/>
<dbReference type="SMART" id="SM00382">
    <property type="entry name" value="AAA"/>
    <property type="match status" value="1"/>
</dbReference>
<dbReference type="PROSITE" id="PS50893">
    <property type="entry name" value="ABC_TRANSPORTER_2"/>
    <property type="match status" value="1"/>
</dbReference>
<organism evidence="4 5">
    <name type="scientific">Dysgonomonas capnocytophagoides</name>
    <dbReference type="NCBI Taxonomy" id="45254"/>
    <lineage>
        <taxon>Bacteria</taxon>
        <taxon>Pseudomonadati</taxon>
        <taxon>Bacteroidota</taxon>
        <taxon>Bacteroidia</taxon>
        <taxon>Bacteroidales</taxon>
        <taxon>Dysgonomonadaceae</taxon>
        <taxon>Dysgonomonas</taxon>
    </lineage>
</organism>
<dbReference type="RefSeq" id="WP_026626119.1">
    <property type="nucleotide sequence ID" value="NZ_JAWZLG010000022.1"/>
</dbReference>
<reference evidence="4 5" key="1">
    <citation type="submission" date="2019-03" db="EMBL/GenBank/DDBJ databases">
        <title>San Antonio Military Medical Center submission to MRSN (WRAIR), pending publication.</title>
        <authorList>
            <person name="Blyth D.M."/>
            <person name="Mccarthy S.L."/>
            <person name="Schall S.E."/>
            <person name="Stam J.A."/>
            <person name="Ong A.C."/>
            <person name="Mcgann P.T."/>
        </authorList>
    </citation>
    <scope>NUCLEOTIDE SEQUENCE [LARGE SCALE GENOMIC DNA]</scope>
    <source>
        <strain evidence="4 5">MRSN571793</strain>
    </source>
</reference>
<dbReference type="InterPro" id="IPR003593">
    <property type="entry name" value="AAA+_ATPase"/>
</dbReference>
<dbReference type="STRING" id="1121485.GCA_000426485_02185"/>
<comment type="caution">
    <text evidence="4">The sequence shown here is derived from an EMBL/GenBank/DDBJ whole genome shotgun (WGS) entry which is preliminary data.</text>
</comment>
<evidence type="ECO:0000256" key="2">
    <source>
        <dbReference type="ARBA" id="ARBA00022840"/>
    </source>
</evidence>
<dbReference type="AlphaFoldDB" id="A0A4Y8L249"/>
<keyword evidence="1" id="KW-0547">Nucleotide-binding</keyword>
<evidence type="ECO:0000313" key="4">
    <source>
        <dbReference type="EMBL" id="TFD96735.1"/>
    </source>
</evidence>
<evidence type="ECO:0000313" key="5">
    <source>
        <dbReference type="Proteomes" id="UP000297861"/>
    </source>
</evidence>
<dbReference type="EMBL" id="SOML01000004">
    <property type="protein sequence ID" value="TFD96735.1"/>
    <property type="molecule type" value="Genomic_DNA"/>
</dbReference>
<dbReference type="Gene3D" id="3.40.50.300">
    <property type="entry name" value="P-loop containing nucleotide triphosphate hydrolases"/>
    <property type="match status" value="1"/>
</dbReference>
<name>A0A4Y8L249_9BACT</name>
<evidence type="ECO:0000256" key="1">
    <source>
        <dbReference type="ARBA" id="ARBA00022741"/>
    </source>
</evidence>
<dbReference type="Proteomes" id="UP000297861">
    <property type="component" value="Unassembled WGS sequence"/>
</dbReference>